<evidence type="ECO:0000256" key="1">
    <source>
        <dbReference type="SAM" id="MobiDB-lite"/>
    </source>
</evidence>
<proteinExistence type="predicted"/>
<comment type="caution">
    <text evidence="2">The sequence shown here is derived from an EMBL/GenBank/DDBJ whole genome shotgun (WGS) entry which is preliminary data.</text>
</comment>
<dbReference type="EMBL" id="CATNWA010013926">
    <property type="protein sequence ID" value="CAI9565989.1"/>
    <property type="molecule type" value="Genomic_DNA"/>
</dbReference>
<sequence length="269" mass="29040">MSSQGSLADMDEDFRDHLTRYISELMAGIWLHQKTDISEKKITCDHVGRALKEFVIMLQRRPYSFTSPLQMFYSLENRKHMNSILKSFQDFLDQQLPANASPFKILGVRTSEMRTRVSEQTDVHLDTYEGVLRGDNAAEKEMLMEEMKSLLKEKQESFCAEYSKRFTKCAIGIGCAVGGGVLSLAGGVVGAAVAGTVLAVEAVGLLGSTTAAVVTGAIGGSVTLGAIGTGVGAGVGGVIGHVEKKKDTKAERSTETSTEDTQHLVDKKD</sequence>
<evidence type="ECO:0000313" key="2">
    <source>
        <dbReference type="EMBL" id="CAI9565989.1"/>
    </source>
</evidence>
<reference evidence="2" key="1">
    <citation type="submission" date="2023-05" db="EMBL/GenBank/DDBJ databases">
        <authorList>
            <person name="Stuckert A."/>
        </authorList>
    </citation>
    <scope>NUCLEOTIDE SEQUENCE</scope>
</reference>
<evidence type="ECO:0000313" key="3">
    <source>
        <dbReference type="Proteomes" id="UP001162483"/>
    </source>
</evidence>
<accession>A0ABN9D0K2</accession>
<gene>
    <name evidence="2" type="ORF">SPARVUS_LOCUS6261677</name>
</gene>
<feature type="region of interest" description="Disordered" evidence="1">
    <location>
        <begin position="245"/>
        <end position="269"/>
    </location>
</feature>
<organism evidence="2 3">
    <name type="scientific">Staurois parvus</name>
    <dbReference type="NCBI Taxonomy" id="386267"/>
    <lineage>
        <taxon>Eukaryota</taxon>
        <taxon>Metazoa</taxon>
        <taxon>Chordata</taxon>
        <taxon>Craniata</taxon>
        <taxon>Vertebrata</taxon>
        <taxon>Euteleostomi</taxon>
        <taxon>Amphibia</taxon>
        <taxon>Batrachia</taxon>
        <taxon>Anura</taxon>
        <taxon>Neobatrachia</taxon>
        <taxon>Ranoidea</taxon>
        <taxon>Ranidae</taxon>
        <taxon>Staurois</taxon>
    </lineage>
</organism>
<protein>
    <submittedName>
        <fullName evidence="2">Uncharacterized protein</fullName>
    </submittedName>
</protein>
<keyword evidence="3" id="KW-1185">Reference proteome</keyword>
<dbReference type="PANTHER" id="PTHR10751">
    <property type="entry name" value="GUANYLATE BINDING PROTEIN"/>
    <property type="match status" value="1"/>
</dbReference>
<dbReference type="Proteomes" id="UP001162483">
    <property type="component" value="Unassembled WGS sequence"/>
</dbReference>
<name>A0ABN9D0K2_9NEOB</name>